<dbReference type="Proteomes" id="UP000464468">
    <property type="component" value="Chromosome"/>
</dbReference>
<evidence type="ECO:0000256" key="1">
    <source>
        <dbReference type="ARBA" id="ARBA00004370"/>
    </source>
</evidence>
<protein>
    <recommendedName>
        <fullName evidence="9">Protein translocase subunit SecE</fullName>
    </recommendedName>
</protein>
<dbReference type="InterPro" id="IPR001901">
    <property type="entry name" value="Translocase_SecE/Sec61-g"/>
</dbReference>
<dbReference type="GO" id="GO:0008320">
    <property type="term" value="F:protein transmembrane transporter activity"/>
    <property type="evidence" value="ECO:0007669"/>
    <property type="project" value="UniProtKB-UniRule"/>
</dbReference>
<dbReference type="GO" id="GO:0006605">
    <property type="term" value="P:protein targeting"/>
    <property type="evidence" value="ECO:0007669"/>
    <property type="project" value="UniProtKB-UniRule"/>
</dbReference>
<dbReference type="GO" id="GO:0043952">
    <property type="term" value="P:protein transport by the Sec complex"/>
    <property type="evidence" value="ECO:0007669"/>
    <property type="project" value="UniProtKB-UniRule"/>
</dbReference>
<keyword evidence="11" id="KW-1185">Reference proteome</keyword>
<organism evidence="10 11">
    <name type="scientific">Sphingomonas changnyeongensis</name>
    <dbReference type="NCBI Taxonomy" id="2698679"/>
    <lineage>
        <taxon>Bacteria</taxon>
        <taxon>Pseudomonadati</taxon>
        <taxon>Pseudomonadota</taxon>
        <taxon>Alphaproteobacteria</taxon>
        <taxon>Sphingomonadales</taxon>
        <taxon>Sphingomonadaceae</taxon>
        <taxon>Sphingomonas</taxon>
    </lineage>
</organism>
<comment type="similarity">
    <text evidence="9">Belongs to the SecE/SEC61-gamma family.</text>
</comment>
<comment type="subunit">
    <text evidence="9">Component of the Sec protein translocase complex. Heterotrimer consisting of SecY, SecE and SecG subunits. The heterotrimers can form oligomers, although 1 heterotrimer is thought to be able to translocate proteins. Interacts with the ribosome. Interacts with SecDF, and other proteins may be involved. Interacts with SecA.</text>
</comment>
<evidence type="ECO:0000256" key="7">
    <source>
        <dbReference type="ARBA" id="ARBA00023010"/>
    </source>
</evidence>
<evidence type="ECO:0000313" key="11">
    <source>
        <dbReference type="Proteomes" id="UP000464468"/>
    </source>
</evidence>
<gene>
    <name evidence="9 10" type="primary">secE</name>
    <name evidence="10" type="ORF">GVO57_05825</name>
</gene>
<dbReference type="GO" id="GO:0009306">
    <property type="term" value="P:protein secretion"/>
    <property type="evidence" value="ECO:0007669"/>
    <property type="project" value="UniProtKB-UniRule"/>
</dbReference>
<dbReference type="KEGG" id="schy:GVO57_05825"/>
<keyword evidence="5 9" id="KW-0653">Protein transport</keyword>
<keyword evidence="7 9" id="KW-0811">Translocation</keyword>
<name>A0A7Z2NYM4_9SPHN</name>
<dbReference type="HAMAP" id="MF_00422">
    <property type="entry name" value="SecE"/>
    <property type="match status" value="1"/>
</dbReference>
<evidence type="ECO:0000256" key="3">
    <source>
        <dbReference type="ARBA" id="ARBA00022475"/>
    </source>
</evidence>
<evidence type="ECO:0000256" key="2">
    <source>
        <dbReference type="ARBA" id="ARBA00022448"/>
    </source>
</evidence>
<feature type="transmembrane region" description="Helical" evidence="9">
    <location>
        <begin position="53"/>
        <end position="73"/>
    </location>
</feature>
<sequence>MVRRRHWPGGAVHPEHGQVNDVAGKGIGNIPQFVQQVRTETAKVSWPTSRETVMTTVMVLIMTGLLGIFFFGIDRAFAAIVKLLLSLAA</sequence>
<keyword evidence="4 9" id="KW-0812">Transmembrane</keyword>
<evidence type="ECO:0000256" key="9">
    <source>
        <dbReference type="HAMAP-Rule" id="MF_00422"/>
    </source>
</evidence>
<comment type="function">
    <text evidence="9">Essential subunit of the Sec protein translocation channel SecYEG. Clamps together the 2 halves of SecY. May contact the channel plug during translocation.</text>
</comment>
<proteinExistence type="inferred from homology"/>
<dbReference type="InterPro" id="IPR038379">
    <property type="entry name" value="SecE_sf"/>
</dbReference>
<dbReference type="PANTHER" id="PTHR33910">
    <property type="entry name" value="PROTEIN TRANSLOCASE SUBUNIT SECE"/>
    <property type="match status" value="1"/>
</dbReference>
<evidence type="ECO:0000256" key="5">
    <source>
        <dbReference type="ARBA" id="ARBA00022927"/>
    </source>
</evidence>
<evidence type="ECO:0000256" key="6">
    <source>
        <dbReference type="ARBA" id="ARBA00022989"/>
    </source>
</evidence>
<dbReference type="GO" id="GO:0065002">
    <property type="term" value="P:intracellular protein transmembrane transport"/>
    <property type="evidence" value="ECO:0007669"/>
    <property type="project" value="UniProtKB-UniRule"/>
</dbReference>
<keyword evidence="2 9" id="KW-0813">Transport</keyword>
<reference evidence="10 11" key="1">
    <citation type="submission" date="2020-01" db="EMBL/GenBank/DDBJ databases">
        <title>Sphingomonas sp. C33 whole genome sequece.</title>
        <authorList>
            <person name="Park C."/>
        </authorList>
    </citation>
    <scope>NUCLEOTIDE SEQUENCE [LARGE SCALE GENOMIC DNA]</scope>
    <source>
        <strain evidence="10 11">C33</strain>
    </source>
</reference>
<keyword evidence="6 9" id="KW-1133">Transmembrane helix</keyword>
<dbReference type="GO" id="GO:0005886">
    <property type="term" value="C:plasma membrane"/>
    <property type="evidence" value="ECO:0007669"/>
    <property type="project" value="UniProtKB-SubCell"/>
</dbReference>
<accession>A0A7Z2NYM4</accession>
<dbReference type="NCBIfam" id="TIGR00964">
    <property type="entry name" value="secE_bact"/>
    <property type="match status" value="1"/>
</dbReference>
<keyword evidence="3 9" id="KW-1003">Cell membrane</keyword>
<dbReference type="PROSITE" id="PS01067">
    <property type="entry name" value="SECE_SEC61G"/>
    <property type="match status" value="1"/>
</dbReference>
<dbReference type="Pfam" id="PF00584">
    <property type="entry name" value="SecE"/>
    <property type="match status" value="1"/>
</dbReference>
<dbReference type="Gene3D" id="1.20.5.1030">
    <property type="entry name" value="Preprotein translocase secy subunit"/>
    <property type="match status" value="1"/>
</dbReference>
<evidence type="ECO:0000313" key="10">
    <source>
        <dbReference type="EMBL" id="QHL91817.1"/>
    </source>
</evidence>
<dbReference type="EMBL" id="CP047895">
    <property type="protein sequence ID" value="QHL91817.1"/>
    <property type="molecule type" value="Genomic_DNA"/>
</dbReference>
<dbReference type="AlphaFoldDB" id="A0A7Z2NYM4"/>
<keyword evidence="8 9" id="KW-0472">Membrane</keyword>
<dbReference type="InterPro" id="IPR005807">
    <property type="entry name" value="SecE_bac"/>
</dbReference>
<comment type="subcellular location">
    <subcellularLocation>
        <location evidence="9">Cell membrane</location>
        <topology evidence="9">Single-pass membrane protein</topology>
    </subcellularLocation>
    <subcellularLocation>
        <location evidence="1">Membrane</location>
    </subcellularLocation>
</comment>
<evidence type="ECO:0000256" key="4">
    <source>
        <dbReference type="ARBA" id="ARBA00022692"/>
    </source>
</evidence>
<dbReference type="PANTHER" id="PTHR33910:SF1">
    <property type="entry name" value="PROTEIN TRANSLOCASE SUBUNIT SECE"/>
    <property type="match status" value="1"/>
</dbReference>
<evidence type="ECO:0000256" key="8">
    <source>
        <dbReference type="ARBA" id="ARBA00023136"/>
    </source>
</evidence>